<keyword evidence="4" id="KW-0804">Transcription</keyword>
<dbReference type="CDD" id="cd12148">
    <property type="entry name" value="fungal_TF_MHR"/>
    <property type="match status" value="1"/>
</dbReference>
<dbReference type="EMBL" id="JAPQKR010000014">
    <property type="protein sequence ID" value="KAJ5198218.1"/>
    <property type="molecule type" value="Genomic_DNA"/>
</dbReference>
<dbReference type="OrthoDB" id="39175at2759"/>
<feature type="region of interest" description="Disordered" evidence="6">
    <location>
        <begin position="51"/>
        <end position="134"/>
    </location>
</feature>
<dbReference type="PANTHER" id="PTHR46910:SF37">
    <property type="entry name" value="ZN(II)2CYS6 TRANSCRIPTION FACTOR (EUROFUNG)"/>
    <property type="match status" value="1"/>
</dbReference>
<feature type="compositionally biased region" description="Polar residues" evidence="6">
    <location>
        <begin position="57"/>
        <end position="82"/>
    </location>
</feature>
<dbReference type="SMART" id="SM00906">
    <property type="entry name" value="Fungal_trans"/>
    <property type="match status" value="1"/>
</dbReference>
<feature type="domain" description="Xylanolytic transcriptional activator regulatory" evidence="7">
    <location>
        <begin position="322"/>
        <end position="394"/>
    </location>
</feature>
<dbReference type="GO" id="GO:0003677">
    <property type="term" value="F:DNA binding"/>
    <property type="evidence" value="ECO:0007669"/>
    <property type="project" value="UniProtKB-KW"/>
</dbReference>
<dbReference type="InterPro" id="IPR050987">
    <property type="entry name" value="AtrR-like"/>
</dbReference>
<dbReference type="PANTHER" id="PTHR46910">
    <property type="entry name" value="TRANSCRIPTION FACTOR PDR1"/>
    <property type="match status" value="1"/>
</dbReference>
<keyword evidence="3" id="KW-0238">DNA-binding</keyword>
<evidence type="ECO:0000256" key="3">
    <source>
        <dbReference type="ARBA" id="ARBA00023125"/>
    </source>
</evidence>
<organism evidence="8 9">
    <name type="scientific">Penicillium cinerascens</name>
    <dbReference type="NCBI Taxonomy" id="70096"/>
    <lineage>
        <taxon>Eukaryota</taxon>
        <taxon>Fungi</taxon>
        <taxon>Dikarya</taxon>
        <taxon>Ascomycota</taxon>
        <taxon>Pezizomycotina</taxon>
        <taxon>Eurotiomycetes</taxon>
        <taxon>Eurotiomycetidae</taxon>
        <taxon>Eurotiales</taxon>
        <taxon>Aspergillaceae</taxon>
        <taxon>Penicillium</taxon>
    </lineage>
</organism>
<keyword evidence="2" id="KW-0805">Transcription regulation</keyword>
<gene>
    <name evidence="8" type="ORF">N7498_007335</name>
</gene>
<evidence type="ECO:0000256" key="5">
    <source>
        <dbReference type="ARBA" id="ARBA00023242"/>
    </source>
</evidence>
<evidence type="ECO:0000256" key="2">
    <source>
        <dbReference type="ARBA" id="ARBA00023015"/>
    </source>
</evidence>
<dbReference type="InterPro" id="IPR007219">
    <property type="entry name" value="XnlR_reg_dom"/>
</dbReference>
<comment type="caution">
    <text evidence="8">The sequence shown here is derived from an EMBL/GenBank/DDBJ whole genome shotgun (WGS) entry which is preliminary data.</text>
</comment>
<sequence>MPAVKCDRQDPCMNCVDARTECNRTRQARVHRPRVSRIDALSERLARLEKGNRDDSVFSSPPSVASNPDVSQTAPTSPQSRYVDTARASIKRKHHQEPVFRETTPSEQSERKRRISQSMGAKDHGEGHSLGSTPHASEAREYIEAELQCNPALSHDRRTALETARKFVGQLSHPGLHRQEASMIEDYEIDGSWSPATLTPEFLHMMLPGPDRKTFPWPDHISDKTLERMGLAIIERSESEQILQLYRINVWVKAICFISALAPVISSAPLKVHFGRLIKQYEVSAIDVLNSIPVAAPPSLALLQALLSGKRLLNYLGNMSRCWMLTAFACRVLVALNYHNITEAEPRNDVEEDIHACVYTCYYYDKSLSLLLLRPQSLPDLKVDPAKLIHLDPRLPTTPMITAIVEFSRLKNTLLDILLDTKGMGDMEKATILSDLLVQGHAIYSRFQSHRNRQEMEFADSWGIIRREWLSMDFNYYSFITTIIRARSSVLKSRLVCEDCLYAARKAFTTLRALQESFSNSTTTLDAYPYFLSWTMLLSPLSPFFVLFCNVVATSDQRDFEMIKNITDDLRQFAKVNVSIGKLYGLFSKFLDLCAPLIKPNQGMLDSMSVFPVDGKTLGQTSFYPDVYARTGDQVPHTLPSPRIRRAASSVGQSGEPQSVEGWDDSLMWELFDNQPSLGWAESELWDSMAQLDAP</sequence>
<dbReference type="GO" id="GO:0000981">
    <property type="term" value="F:DNA-binding transcription factor activity, RNA polymerase II-specific"/>
    <property type="evidence" value="ECO:0007669"/>
    <property type="project" value="InterPro"/>
</dbReference>
<accession>A0A9W9MDS0</accession>
<name>A0A9W9MDS0_9EURO</name>
<keyword evidence="9" id="KW-1185">Reference proteome</keyword>
<keyword evidence="5" id="KW-0539">Nucleus</keyword>
<dbReference type="Gene3D" id="4.10.240.10">
    <property type="entry name" value="Zn(2)-C6 fungal-type DNA-binding domain"/>
    <property type="match status" value="1"/>
</dbReference>
<proteinExistence type="predicted"/>
<evidence type="ECO:0000256" key="4">
    <source>
        <dbReference type="ARBA" id="ARBA00023163"/>
    </source>
</evidence>
<evidence type="ECO:0000313" key="9">
    <source>
        <dbReference type="Proteomes" id="UP001150904"/>
    </source>
</evidence>
<dbReference type="AlphaFoldDB" id="A0A9W9MDS0"/>
<evidence type="ECO:0000313" key="8">
    <source>
        <dbReference type="EMBL" id="KAJ5198218.1"/>
    </source>
</evidence>
<dbReference type="GO" id="GO:0005634">
    <property type="term" value="C:nucleus"/>
    <property type="evidence" value="ECO:0007669"/>
    <property type="project" value="UniProtKB-SubCell"/>
</dbReference>
<dbReference type="Proteomes" id="UP001150904">
    <property type="component" value="Unassembled WGS sequence"/>
</dbReference>
<dbReference type="GO" id="GO:0006351">
    <property type="term" value="P:DNA-templated transcription"/>
    <property type="evidence" value="ECO:0007669"/>
    <property type="project" value="InterPro"/>
</dbReference>
<dbReference type="GeneID" id="83181698"/>
<comment type="subcellular location">
    <subcellularLocation>
        <location evidence="1">Nucleus</location>
    </subcellularLocation>
</comment>
<protein>
    <submittedName>
        <fullName evidence="8">Transcriptional regulator family: Fungal Specific TF</fullName>
    </submittedName>
</protein>
<reference evidence="8" key="1">
    <citation type="submission" date="2022-12" db="EMBL/GenBank/DDBJ databases">
        <authorList>
            <person name="Petersen C."/>
        </authorList>
    </citation>
    <scope>NUCLEOTIDE SEQUENCE</scope>
    <source>
        <strain evidence="8">IBT 15544</strain>
    </source>
</reference>
<evidence type="ECO:0000256" key="1">
    <source>
        <dbReference type="ARBA" id="ARBA00004123"/>
    </source>
</evidence>
<evidence type="ECO:0000259" key="7">
    <source>
        <dbReference type="SMART" id="SM00906"/>
    </source>
</evidence>
<evidence type="ECO:0000256" key="6">
    <source>
        <dbReference type="SAM" id="MobiDB-lite"/>
    </source>
</evidence>
<dbReference type="RefSeq" id="XP_058306646.1">
    <property type="nucleotide sequence ID" value="XM_058454397.1"/>
</dbReference>
<dbReference type="GO" id="GO:0008270">
    <property type="term" value="F:zinc ion binding"/>
    <property type="evidence" value="ECO:0007669"/>
    <property type="project" value="InterPro"/>
</dbReference>
<reference evidence="8" key="2">
    <citation type="journal article" date="2023" name="IMA Fungus">
        <title>Comparative genomic study of the Penicillium genus elucidates a diverse pangenome and 15 lateral gene transfer events.</title>
        <authorList>
            <person name="Petersen C."/>
            <person name="Sorensen T."/>
            <person name="Nielsen M.R."/>
            <person name="Sondergaard T.E."/>
            <person name="Sorensen J.L."/>
            <person name="Fitzpatrick D.A."/>
            <person name="Frisvad J.C."/>
            <person name="Nielsen K.L."/>
        </authorList>
    </citation>
    <scope>NUCLEOTIDE SEQUENCE</scope>
    <source>
        <strain evidence="8">IBT 15544</strain>
    </source>
</reference>
<dbReference type="InterPro" id="IPR036864">
    <property type="entry name" value="Zn2-C6_fun-type_DNA-bd_sf"/>
</dbReference>